<dbReference type="EMBL" id="CP071794">
    <property type="protein sequence ID" value="QTD54960.1"/>
    <property type="molecule type" value="Genomic_DNA"/>
</dbReference>
<proteinExistence type="predicted"/>
<reference evidence="1 2" key="1">
    <citation type="submission" date="2021-03" db="EMBL/GenBank/DDBJ databases">
        <title>Complete genome of Parasphingorhabdus_sp.JHSY0214.</title>
        <authorList>
            <person name="Yoo J.H."/>
            <person name="Bae J.W."/>
        </authorList>
    </citation>
    <scope>NUCLEOTIDE SEQUENCE [LARGE SCALE GENOMIC DNA]</scope>
    <source>
        <strain evidence="1 2">JHSY0214</strain>
    </source>
</reference>
<dbReference type="Gene3D" id="6.10.280.50">
    <property type="match status" value="1"/>
</dbReference>
<organism evidence="1 2">
    <name type="scientific">Parasphingorhabdus cellanae</name>
    <dbReference type="NCBI Taxonomy" id="2806553"/>
    <lineage>
        <taxon>Bacteria</taxon>
        <taxon>Pseudomonadati</taxon>
        <taxon>Pseudomonadota</taxon>
        <taxon>Alphaproteobacteria</taxon>
        <taxon>Sphingomonadales</taxon>
        <taxon>Sphingomonadaceae</taxon>
        <taxon>Parasphingorhabdus</taxon>
    </lineage>
</organism>
<name>A0ABX7T3Y6_9SPHN</name>
<gene>
    <name evidence="1" type="ORF">J4G78_12010</name>
</gene>
<dbReference type="Proteomes" id="UP000663923">
    <property type="component" value="Chromosome"/>
</dbReference>
<evidence type="ECO:0000313" key="1">
    <source>
        <dbReference type="EMBL" id="QTD54960.1"/>
    </source>
</evidence>
<sequence length="55" mass="6705">MKKYLNSLIRKHRKLDKQISQARIDRAKIHDMKRLRLKLKNQIACLRRGPERQPI</sequence>
<protein>
    <recommendedName>
        <fullName evidence="3">DUF465 domain-containing protein</fullName>
    </recommendedName>
</protein>
<evidence type="ECO:0000313" key="2">
    <source>
        <dbReference type="Proteomes" id="UP000663923"/>
    </source>
</evidence>
<evidence type="ECO:0008006" key="3">
    <source>
        <dbReference type="Google" id="ProtNLM"/>
    </source>
</evidence>
<dbReference type="RefSeq" id="WP_207986789.1">
    <property type="nucleotide sequence ID" value="NZ_CP071794.1"/>
</dbReference>
<accession>A0ABX7T3Y6</accession>
<keyword evidence="2" id="KW-1185">Reference proteome</keyword>
<dbReference type="InterPro" id="IPR038444">
    <property type="entry name" value="DUF465_sf"/>
</dbReference>